<protein>
    <submittedName>
        <fullName evidence="2">PIN domain-containing protein</fullName>
    </submittedName>
</protein>
<reference evidence="3" key="1">
    <citation type="journal article" date="2019" name="Int. J. Syst. Evol. Microbiol.">
        <title>The Global Catalogue of Microorganisms (GCM) 10K type strain sequencing project: providing services to taxonomists for standard genome sequencing and annotation.</title>
        <authorList>
            <consortium name="The Broad Institute Genomics Platform"/>
            <consortium name="The Broad Institute Genome Sequencing Center for Infectious Disease"/>
            <person name="Wu L."/>
            <person name="Ma J."/>
        </authorList>
    </citation>
    <scope>NUCLEOTIDE SEQUENCE [LARGE SCALE GENOMIC DNA]</scope>
    <source>
        <strain evidence="3">JCM 15503</strain>
    </source>
</reference>
<comment type="caution">
    <text evidence="2">The sequence shown here is derived from an EMBL/GenBank/DDBJ whole genome shotgun (WGS) entry which is preliminary data.</text>
</comment>
<accession>A0ABP3VHS5</accession>
<dbReference type="Gene3D" id="3.40.50.1010">
    <property type="entry name" value="5'-nuclease"/>
    <property type="match status" value="1"/>
</dbReference>
<keyword evidence="3" id="KW-1185">Reference proteome</keyword>
<dbReference type="RefSeq" id="WP_141284908.1">
    <property type="nucleotide sequence ID" value="NZ_BAAAEW010000022.1"/>
</dbReference>
<feature type="domain" description="PIN" evidence="1">
    <location>
        <begin position="9"/>
        <end position="126"/>
    </location>
</feature>
<organism evidence="2 3">
    <name type="scientific">Ideonella azotifigens</name>
    <dbReference type="NCBI Taxonomy" id="513160"/>
    <lineage>
        <taxon>Bacteria</taxon>
        <taxon>Pseudomonadati</taxon>
        <taxon>Pseudomonadota</taxon>
        <taxon>Betaproteobacteria</taxon>
        <taxon>Burkholderiales</taxon>
        <taxon>Sphaerotilaceae</taxon>
        <taxon>Ideonella</taxon>
    </lineage>
</organism>
<dbReference type="CDD" id="cd18692">
    <property type="entry name" value="PIN_VapC-like"/>
    <property type="match status" value="1"/>
</dbReference>
<dbReference type="InterPro" id="IPR002716">
    <property type="entry name" value="PIN_dom"/>
</dbReference>
<evidence type="ECO:0000313" key="3">
    <source>
        <dbReference type="Proteomes" id="UP001500279"/>
    </source>
</evidence>
<gene>
    <name evidence="2" type="ORF">GCM10009107_33630</name>
</gene>
<dbReference type="InterPro" id="IPR029060">
    <property type="entry name" value="PIN-like_dom_sf"/>
</dbReference>
<proteinExistence type="predicted"/>
<name>A0ABP3VHS5_9BURK</name>
<evidence type="ECO:0000259" key="1">
    <source>
        <dbReference type="Pfam" id="PF01850"/>
    </source>
</evidence>
<dbReference type="Pfam" id="PF01850">
    <property type="entry name" value="PIN"/>
    <property type="match status" value="1"/>
</dbReference>
<dbReference type="SUPFAM" id="SSF88723">
    <property type="entry name" value="PIN domain-like"/>
    <property type="match status" value="1"/>
</dbReference>
<sequence length="161" mass="17956">MSSPPPVTVLIDSHLLLHAVDDLDPAKRDLARAWIAACWTRRCGRVSTQVLNEFYFHARKKFSSANAAGDARAVVRRYQHWKPWAADQATVETAWAIESRYGLGYWDALIVASAQHQGCRYVLSEDMPQDQLIDGVMIVNPFLVGPELLDAPAPAWAKDLA</sequence>
<evidence type="ECO:0000313" key="2">
    <source>
        <dbReference type="EMBL" id="GAA0755782.1"/>
    </source>
</evidence>
<dbReference type="Proteomes" id="UP001500279">
    <property type="component" value="Unassembled WGS sequence"/>
</dbReference>
<dbReference type="EMBL" id="BAAAEW010000022">
    <property type="protein sequence ID" value="GAA0755782.1"/>
    <property type="molecule type" value="Genomic_DNA"/>
</dbReference>